<comment type="caution">
    <text evidence="2">The sequence shown here is derived from an EMBL/GenBank/DDBJ whole genome shotgun (WGS) entry which is preliminary data.</text>
</comment>
<feature type="region of interest" description="Disordered" evidence="1">
    <location>
        <begin position="79"/>
        <end position="101"/>
    </location>
</feature>
<evidence type="ECO:0000313" key="3">
    <source>
        <dbReference type="Proteomes" id="UP000593567"/>
    </source>
</evidence>
<organism evidence="2 3">
    <name type="scientific">Bugula neritina</name>
    <name type="common">Brown bryozoan</name>
    <name type="synonym">Sertularia neritina</name>
    <dbReference type="NCBI Taxonomy" id="10212"/>
    <lineage>
        <taxon>Eukaryota</taxon>
        <taxon>Metazoa</taxon>
        <taxon>Spiralia</taxon>
        <taxon>Lophotrochozoa</taxon>
        <taxon>Bryozoa</taxon>
        <taxon>Gymnolaemata</taxon>
        <taxon>Cheilostomatida</taxon>
        <taxon>Flustrina</taxon>
        <taxon>Buguloidea</taxon>
        <taxon>Bugulidae</taxon>
        <taxon>Bugula</taxon>
    </lineage>
</organism>
<dbReference type="EMBL" id="VXIV02000609">
    <property type="protein sequence ID" value="KAF6037183.1"/>
    <property type="molecule type" value="Genomic_DNA"/>
</dbReference>
<evidence type="ECO:0000256" key="1">
    <source>
        <dbReference type="SAM" id="MobiDB-lite"/>
    </source>
</evidence>
<dbReference type="PROSITE" id="PS50877">
    <property type="entry name" value="GOLOCO"/>
    <property type="match status" value="1"/>
</dbReference>
<sequence>MQDVQLLGSVISLLSLRDIPGVRAVGYGWVVEMWLIVVSIHTAYTLGFEFVHSVIELLHVHICTQLSFGYSSTVSSSRLEEQRTTLPRGEPSATGALRREFGQMSAPTVPDEDFFSMITKLQSNRLDEQRYEFRPDKDSKTGATSAASTSATRSSKTTHTKTTSSTSNKSSDKKKRNRLLLASQASFNQSDWRSIALS</sequence>
<dbReference type="InterPro" id="IPR003109">
    <property type="entry name" value="GoLoco_motif"/>
</dbReference>
<proteinExistence type="predicted"/>
<dbReference type="Pfam" id="PF02188">
    <property type="entry name" value="GoLoco"/>
    <property type="match status" value="1"/>
</dbReference>
<keyword evidence="3" id="KW-1185">Reference proteome</keyword>
<dbReference type="Gene3D" id="1.25.40.10">
    <property type="entry name" value="Tetratricopeptide repeat domain"/>
    <property type="match status" value="1"/>
</dbReference>
<reference evidence="2" key="1">
    <citation type="submission" date="2020-06" db="EMBL/GenBank/DDBJ databases">
        <title>Draft genome of Bugula neritina, a colonial animal packing powerful symbionts and potential medicines.</title>
        <authorList>
            <person name="Rayko M."/>
        </authorList>
    </citation>
    <scope>NUCLEOTIDE SEQUENCE [LARGE SCALE GENOMIC DNA]</scope>
    <source>
        <strain evidence="2">Kwan_BN1</strain>
    </source>
</reference>
<accession>A0A7J7KG59</accession>
<dbReference type="SMART" id="SM00390">
    <property type="entry name" value="GoLoco"/>
    <property type="match status" value="1"/>
</dbReference>
<dbReference type="AlphaFoldDB" id="A0A7J7KG59"/>
<feature type="compositionally biased region" description="Low complexity" evidence="1">
    <location>
        <begin position="141"/>
        <end position="169"/>
    </location>
</feature>
<dbReference type="InterPro" id="IPR011990">
    <property type="entry name" value="TPR-like_helical_dom_sf"/>
</dbReference>
<evidence type="ECO:0000313" key="2">
    <source>
        <dbReference type="EMBL" id="KAF6037183.1"/>
    </source>
</evidence>
<feature type="compositionally biased region" description="Basic and acidic residues" evidence="1">
    <location>
        <begin position="129"/>
        <end position="140"/>
    </location>
</feature>
<feature type="region of interest" description="Disordered" evidence="1">
    <location>
        <begin position="129"/>
        <end position="183"/>
    </location>
</feature>
<dbReference type="OrthoDB" id="286233at2759"/>
<dbReference type="GO" id="GO:0030695">
    <property type="term" value="F:GTPase regulator activity"/>
    <property type="evidence" value="ECO:0007669"/>
    <property type="project" value="InterPro"/>
</dbReference>
<protein>
    <submittedName>
        <fullName evidence="2">Uncharacterized protein</fullName>
    </submittedName>
</protein>
<name>A0A7J7KG59_BUGNE</name>
<gene>
    <name evidence="2" type="ORF">EB796_004507</name>
</gene>
<dbReference type="Proteomes" id="UP000593567">
    <property type="component" value="Unassembled WGS sequence"/>
</dbReference>